<dbReference type="InterPro" id="IPR005561">
    <property type="entry name" value="ANTAR"/>
</dbReference>
<feature type="domain" description="ANTAR" evidence="3">
    <location>
        <begin position="143"/>
        <end position="204"/>
    </location>
</feature>
<proteinExistence type="predicted"/>
<dbReference type="SUPFAM" id="SSF55781">
    <property type="entry name" value="GAF domain-like"/>
    <property type="match status" value="1"/>
</dbReference>
<protein>
    <submittedName>
        <fullName evidence="4">ANTAR domain-containing protein</fullName>
    </submittedName>
</protein>
<gene>
    <name evidence="4" type="ORF">GT755_18015</name>
</gene>
<keyword evidence="1" id="KW-0805">Transcription regulation</keyword>
<dbReference type="RefSeq" id="WP_161480850.1">
    <property type="nucleotide sequence ID" value="NZ_WXEW01000005.1"/>
</dbReference>
<keyword evidence="5" id="KW-1185">Reference proteome</keyword>
<sequence length="208" mass="22523">MRVDVLTALADEAAAVTGGCGATMALWPRAGVETVLVASHPELGELVELEHFLDDGPGLHALRSEHPVRVSDLVHEPRWTRLGREALARGLRACVAAAGRGPGATAVITVYGLRPGEPGEPVAPFVASLARQAAWLSTFAETGEQHEREVRQLRQTMEGRETIEQAKGMIMQALGVDAEQAFAELRRTSQNAHMKLREVAERLIAREI</sequence>
<comment type="caution">
    <text evidence="4">The sequence shown here is derived from an EMBL/GenBank/DDBJ whole genome shotgun (WGS) entry which is preliminary data.</text>
</comment>
<dbReference type="AlphaFoldDB" id="A0A7C9J3D8"/>
<dbReference type="Gene3D" id="3.30.450.40">
    <property type="match status" value="1"/>
</dbReference>
<organism evidence="4 5">
    <name type="scientific">Herbidospora solisilvae</name>
    <dbReference type="NCBI Taxonomy" id="2696284"/>
    <lineage>
        <taxon>Bacteria</taxon>
        <taxon>Bacillati</taxon>
        <taxon>Actinomycetota</taxon>
        <taxon>Actinomycetes</taxon>
        <taxon>Streptosporangiales</taxon>
        <taxon>Streptosporangiaceae</taxon>
        <taxon>Herbidospora</taxon>
    </lineage>
</organism>
<dbReference type="SUPFAM" id="SSF52172">
    <property type="entry name" value="CheY-like"/>
    <property type="match status" value="1"/>
</dbReference>
<accession>A0A7C9J3D8</accession>
<evidence type="ECO:0000256" key="2">
    <source>
        <dbReference type="ARBA" id="ARBA00023163"/>
    </source>
</evidence>
<evidence type="ECO:0000256" key="1">
    <source>
        <dbReference type="ARBA" id="ARBA00023015"/>
    </source>
</evidence>
<evidence type="ECO:0000313" key="4">
    <source>
        <dbReference type="EMBL" id="NAS23582.1"/>
    </source>
</evidence>
<evidence type="ECO:0000259" key="3">
    <source>
        <dbReference type="PROSITE" id="PS50921"/>
    </source>
</evidence>
<dbReference type="GO" id="GO:0003723">
    <property type="term" value="F:RNA binding"/>
    <property type="evidence" value="ECO:0007669"/>
    <property type="project" value="InterPro"/>
</dbReference>
<dbReference type="SMART" id="SM01012">
    <property type="entry name" value="ANTAR"/>
    <property type="match status" value="1"/>
</dbReference>
<dbReference type="Proteomes" id="UP000479526">
    <property type="component" value="Unassembled WGS sequence"/>
</dbReference>
<keyword evidence="2" id="KW-0804">Transcription</keyword>
<dbReference type="EMBL" id="WXEW01000005">
    <property type="protein sequence ID" value="NAS23582.1"/>
    <property type="molecule type" value="Genomic_DNA"/>
</dbReference>
<dbReference type="PROSITE" id="PS50921">
    <property type="entry name" value="ANTAR"/>
    <property type="match status" value="1"/>
</dbReference>
<dbReference type="InterPro" id="IPR029016">
    <property type="entry name" value="GAF-like_dom_sf"/>
</dbReference>
<name>A0A7C9J3D8_9ACTN</name>
<dbReference type="Gene3D" id="1.10.10.10">
    <property type="entry name" value="Winged helix-like DNA-binding domain superfamily/Winged helix DNA-binding domain"/>
    <property type="match status" value="1"/>
</dbReference>
<dbReference type="Pfam" id="PF03861">
    <property type="entry name" value="ANTAR"/>
    <property type="match status" value="1"/>
</dbReference>
<reference evidence="4 5" key="1">
    <citation type="submission" date="2020-01" db="EMBL/GenBank/DDBJ databases">
        <title>Herbidospora sp. NEAU-GS84 nov., a novel actinomycete isolated from soil.</title>
        <authorList>
            <person name="Han L."/>
        </authorList>
    </citation>
    <scope>NUCLEOTIDE SEQUENCE [LARGE SCALE GENOMIC DNA]</scope>
    <source>
        <strain evidence="4 5">NEAU-GS84</strain>
    </source>
</reference>
<evidence type="ECO:0000313" key="5">
    <source>
        <dbReference type="Proteomes" id="UP000479526"/>
    </source>
</evidence>
<dbReference type="InterPro" id="IPR011006">
    <property type="entry name" value="CheY-like_superfamily"/>
</dbReference>
<dbReference type="InterPro" id="IPR036388">
    <property type="entry name" value="WH-like_DNA-bd_sf"/>
</dbReference>